<evidence type="ECO:0000256" key="5">
    <source>
        <dbReference type="ARBA" id="ARBA00022989"/>
    </source>
</evidence>
<dbReference type="PANTHER" id="PTHR22926:SF3">
    <property type="entry name" value="UNDECAPRENYL-PHOSPHATE ALPHA-N-ACETYLGLUCOSAMINYL 1-PHOSPHATE TRANSFERASE"/>
    <property type="match status" value="1"/>
</dbReference>
<feature type="binding site" evidence="7">
    <location>
        <position position="219"/>
    </location>
    <ligand>
        <name>Mg(2+)</name>
        <dbReference type="ChEBI" id="CHEBI:18420"/>
    </ligand>
</feature>
<comment type="caution">
    <text evidence="9">The sequence shown here is derived from an EMBL/GenBank/DDBJ whole genome shotgun (WGS) entry which is preliminary data.</text>
</comment>
<comment type="cofactor">
    <cofactor evidence="7">
        <name>Mg(2+)</name>
        <dbReference type="ChEBI" id="CHEBI:18420"/>
    </cofactor>
</comment>
<keyword evidence="7" id="KW-0479">Metal-binding</keyword>
<dbReference type="Pfam" id="PF00953">
    <property type="entry name" value="Glycos_transf_4"/>
    <property type="match status" value="1"/>
</dbReference>
<evidence type="ECO:0000256" key="6">
    <source>
        <dbReference type="ARBA" id="ARBA00023136"/>
    </source>
</evidence>
<dbReference type="GO" id="GO:0071555">
    <property type="term" value="P:cell wall organization"/>
    <property type="evidence" value="ECO:0007669"/>
    <property type="project" value="TreeGrafter"/>
</dbReference>
<feature type="transmembrane region" description="Helical" evidence="8">
    <location>
        <begin position="6"/>
        <end position="27"/>
    </location>
</feature>
<gene>
    <name evidence="9" type="ORF">H8D96_14675</name>
</gene>
<feature type="transmembrane region" description="Helical" evidence="8">
    <location>
        <begin position="323"/>
        <end position="343"/>
    </location>
</feature>
<feature type="transmembrane region" description="Helical" evidence="8">
    <location>
        <begin position="244"/>
        <end position="265"/>
    </location>
</feature>
<dbReference type="EMBL" id="JACNIG010000274">
    <property type="protein sequence ID" value="MBC8433150.1"/>
    <property type="molecule type" value="Genomic_DNA"/>
</dbReference>
<proteinExistence type="predicted"/>
<evidence type="ECO:0000256" key="3">
    <source>
        <dbReference type="ARBA" id="ARBA00022679"/>
    </source>
</evidence>
<dbReference type="GO" id="GO:0005886">
    <property type="term" value="C:plasma membrane"/>
    <property type="evidence" value="ECO:0007669"/>
    <property type="project" value="UniProtKB-SubCell"/>
</dbReference>
<feature type="transmembrane region" description="Helical" evidence="8">
    <location>
        <begin position="48"/>
        <end position="68"/>
    </location>
</feature>
<keyword evidence="3 9" id="KW-0808">Transferase</keyword>
<accession>A0A8J6P0R7</accession>
<organism evidence="9 10">
    <name type="scientific">Candidatus Desulfatibia vada</name>
    <dbReference type="NCBI Taxonomy" id="2841696"/>
    <lineage>
        <taxon>Bacteria</taxon>
        <taxon>Pseudomonadati</taxon>
        <taxon>Thermodesulfobacteriota</taxon>
        <taxon>Desulfobacteria</taxon>
        <taxon>Desulfobacterales</taxon>
        <taxon>Desulfobacterales incertae sedis</taxon>
        <taxon>Candidatus Desulfatibia</taxon>
    </lineage>
</organism>
<feature type="transmembrane region" description="Helical" evidence="8">
    <location>
        <begin position="109"/>
        <end position="128"/>
    </location>
</feature>
<dbReference type="GO" id="GO:0044038">
    <property type="term" value="P:cell wall macromolecule biosynthetic process"/>
    <property type="evidence" value="ECO:0007669"/>
    <property type="project" value="TreeGrafter"/>
</dbReference>
<sequence>MTSIIAIFSLSLIIALIITPMVARTAVKCGLVDIPTVRKVHSKPIPRVGGVAIYISFYCAFIPLIFYRTRILELLIHEQRMIYLAAGAGVVFGLGLWDDARSIRPELKLGIQIVAALIAYLGGVRIVAVGLPGMPLWILGWLSLPFTLLWILLVTNGINLIDGLDGLAAGVSVFVCIVLLILCVLSEQLLVAVVLAGLSGAILGFLRYNFNPASIFLGDSGSYFLGYLLATLSILGSVKSQAAATLLIPVIALGLPLVDTVWSAVRRFIFGRRLFRPDREHIHHMLLKLGYSHRRAVLLLYGITVGMGGISLVMIHARNERAALLLLIVGAVTILGIRKLGYLNYLSGERIIRWAGDISDEMGLSRERRYFLGLQADTSNSKNIDELWQHIIRSALMLGFDMAALCLNNHNADAASENPLKVPGKQDGLDSRVIHSIMSSICMRNSPPELEWANPSFVRENGTWSHYLMKLELPLLINGDKNFGTLVLCKDLRVNTLNQHVLKRVEHLTRSIISALDKMENLQQAVSS</sequence>
<protein>
    <submittedName>
        <fullName evidence="9">Undecaprenyl/decaprenyl-phosphate alpha-N-acetylglucosaminyl 1-phosphate transferase</fullName>
    </submittedName>
</protein>
<dbReference type="PANTHER" id="PTHR22926">
    <property type="entry name" value="PHOSPHO-N-ACETYLMURAMOYL-PENTAPEPTIDE-TRANSFERASE"/>
    <property type="match status" value="1"/>
</dbReference>
<evidence type="ECO:0000313" key="10">
    <source>
        <dbReference type="Proteomes" id="UP000605201"/>
    </source>
</evidence>
<feature type="binding site" evidence="7">
    <location>
        <position position="159"/>
    </location>
    <ligand>
        <name>Mg(2+)</name>
        <dbReference type="ChEBI" id="CHEBI:18420"/>
    </ligand>
</feature>
<keyword evidence="4 8" id="KW-0812">Transmembrane</keyword>
<dbReference type="GO" id="GO:0046872">
    <property type="term" value="F:metal ion binding"/>
    <property type="evidence" value="ECO:0007669"/>
    <property type="project" value="UniProtKB-KW"/>
</dbReference>
<dbReference type="AlphaFoldDB" id="A0A8J6P0R7"/>
<feature type="transmembrane region" description="Helical" evidence="8">
    <location>
        <begin position="166"/>
        <end position="185"/>
    </location>
</feature>
<dbReference type="GO" id="GO:0016780">
    <property type="term" value="F:phosphotransferase activity, for other substituted phosphate groups"/>
    <property type="evidence" value="ECO:0007669"/>
    <property type="project" value="InterPro"/>
</dbReference>
<evidence type="ECO:0000256" key="4">
    <source>
        <dbReference type="ARBA" id="ARBA00022692"/>
    </source>
</evidence>
<evidence type="ECO:0000256" key="2">
    <source>
        <dbReference type="ARBA" id="ARBA00022475"/>
    </source>
</evidence>
<feature type="transmembrane region" description="Helical" evidence="8">
    <location>
        <begin position="80"/>
        <end position="97"/>
    </location>
</feature>
<feature type="transmembrane region" description="Helical" evidence="8">
    <location>
        <begin position="134"/>
        <end position="154"/>
    </location>
</feature>
<name>A0A8J6P0R7_9BACT</name>
<keyword evidence="7" id="KW-0460">Magnesium</keyword>
<keyword evidence="5 8" id="KW-1133">Transmembrane helix</keyword>
<dbReference type="PROSITE" id="PS01348">
    <property type="entry name" value="MRAY_2"/>
    <property type="match status" value="1"/>
</dbReference>
<keyword evidence="2" id="KW-1003">Cell membrane</keyword>
<feature type="transmembrane region" description="Helical" evidence="8">
    <location>
        <begin position="191"/>
        <end position="210"/>
    </location>
</feature>
<keyword evidence="6 8" id="KW-0472">Membrane</keyword>
<evidence type="ECO:0000256" key="7">
    <source>
        <dbReference type="PIRSR" id="PIRSR600715-1"/>
    </source>
</evidence>
<dbReference type="GO" id="GO:0009103">
    <property type="term" value="P:lipopolysaccharide biosynthetic process"/>
    <property type="evidence" value="ECO:0007669"/>
    <property type="project" value="TreeGrafter"/>
</dbReference>
<feature type="transmembrane region" description="Helical" evidence="8">
    <location>
        <begin position="222"/>
        <end position="238"/>
    </location>
</feature>
<reference evidence="9 10" key="1">
    <citation type="submission" date="2020-08" db="EMBL/GenBank/DDBJ databases">
        <title>Bridging the membrane lipid divide: bacteria of the FCB group superphylum have the potential to synthesize archaeal ether lipids.</title>
        <authorList>
            <person name="Villanueva L."/>
            <person name="Von Meijenfeldt F.A.B."/>
            <person name="Westbye A.B."/>
            <person name="Yadav S."/>
            <person name="Hopmans E.C."/>
            <person name="Dutilh B.E."/>
            <person name="Sinninghe Damste J.S."/>
        </authorList>
    </citation>
    <scope>NUCLEOTIDE SEQUENCE [LARGE SCALE GENOMIC DNA]</scope>
    <source>
        <strain evidence="9">NIOZ-UU17</strain>
    </source>
</reference>
<feature type="transmembrane region" description="Helical" evidence="8">
    <location>
        <begin position="296"/>
        <end position="317"/>
    </location>
</feature>
<evidence type="ECO:0000313" key="9">
    <source>
        <dbReference type="EMBL" id="MBC8433150.1"/>
    </source>
</evidence>
<comment type="subcellular location">
    <subcellularLocation>
        <location evidence="1">Cell membrane</location>
        <topology evidence="1">Multi-pass membrane protein</topology>
    </subcellularLocation>
</comment>
<dbReference type="CDD" id="cd06853">
    <property type="entry name" value="GT_WecA_like"/>
    <property type="match status" value="1"/>
</dbReference>
<evidence type="ECO:0000256" key="1">
    <source>
        <dbReference type="ARBA" id="ARBA00004651"/>
    </source>
</evidence>
<dbReference type="InterPro" id="IPR018480">
    <property type="entry name" value="PNAcMuramoyl-5peptid_Trfase_CS"/>
</dbReference>
<evidence type="ECO:0000256" key="8">
    <source>
        <dbReference type="SAM" id="Phobius"/>
    </source>
</evidence>
<dbReference type="InterPro" id="IPR000715">
    <property type="entry name" value="Glycosyl_transferase_4"/>
</dbReference>
<dbReference type="Proteomes" id="UP000605201">
    <property type="component" value="Unassembled WGS sequence"/>
</dbReference>